<dbReference type="OrthoDB" id="9807125at2"/>
<name>A0A1G6DIC5_9HYPH</name>
<dbReference type="Pfam" id="PF00571">
    <property type="entry name" value="CBS"/>
    <property type="match status" value="2"/>
</dbReference>
<reference evidence="4 5" key="1">
    <citation type="submission" date="2016-10" db="EMBL/GenBank/DDBJ databases">
        <authorList>
            <person name="de Groot N.N."/>
        </authorList>
    </citation>
    <scope>NUCLEOTIDE SEQUENCE [LARGE SCALE GENOMIC DNA]</scope>
    <source>
        <strain evidence="4 5">ATCC 35022</strain>
    </source>
</reference>
<dbReference type="InterPro" id="IPR044725">
    <property type="entry name" value="CBSX3_CBS_dom"/>
</dbReference>
<feature type="domain" description="CBS" evidence="3">
    <location>
        <begin position="8"/>
        <end position="67"/>
    </location>
</feature>
<dbReference type="EMBL" id="FMXQ01000007">
    <property type="protein sequence ID" value="SDB44890.1"/>
    <property type="molecule type" value="Genomic_DNA"/>
</dbReference>
<dbReference type="PANTHER" id="PTHR43080:SF2">
    <property type="entry name" value="CBS DOMAIN-CONTAINING PROTEIN"/>
    <property type="match status" value="1"/>
</dbReference>
<dbReference type="SMART" id="SM00116">
    <property type="entry name" value="CBS"/>
    <property type="match status" value="2"/>
</dbReference>
<evidence type="ECO:0000256" key="2">
    <source>
        <dbReference type="PROSITE-ProRule" id="PRU00703"/>
    </source>
</evidence>
<dbReference type="InterPro" id="IPR051257">
    <property type="entry name" value="Diverse_CBS-Domain"/>
</dbReference>
<dbReference type="Proteomes" id="UP000199071">
    <property type="component" value="Unassembled WGS sequence"/>
</dbReference>
<evidence type="ECO:0000256" key="1">
    <source>
        <dbReference type="ARBA" id="ARBA00023122"/>
    </source>
</evidence>
<keyword evidence="5" id="KW-1185">Reference proteome</keyword>
<evidence type="ECO:0000259" key="3">
    <source>
        <dbReference type="PROSITE" id="PS51371"/>
    </source>
</evidence>
<dbReference type="AlphaFoldDB" id="A0A1G6DIC5"/>
<dbReference type="RefSeq" id="WP_090878463.1">
    <property type="nucleotide sequence ID" value="NZ_JBDVAB010000128.1"/>
</dbReference>
<dbReference type="PANTHER" id="PTHR43080">
    <property type="entry name" value="CBS DOMAIN-CONTAINING PROTEIN CBSX3, MITOCHONDRIAL"/>
    <property type="match status" value="1"/>
</dbReference>
<evidence type="ECO:0000313" key="5">
    <source>
        <dbReference type="Proteomes" id="UP000199071"/>
    </source>
</evidence>
<sequence>MTVADILAQKGREVATIAAAVPITRAVAELAARKIGALVVVDQDRRVNGIISERDVVRAIGQNGPDILSNAVSSIMTHEVVGCSDSETINEVMSRMTLGRFRHLPVVKDGRLDGIISIGDVVKARIEEVEFEAEEMRAYIATA</sequence>
<dbReference type="PROSITE" id="PS51371">
    <property type="entry name" value="CBS"/>
    <property type="match status" value="2"/>
</dbReference>
<accession>A0A1G6DIC5</accession>
<dbReference type="InterPro" id="IPR000644">
    <property type="entry name" value="CBS_dom"/>
</dbReference>
<dbReference type="Gene3D" id="3.10.580.10">
    <property type="entry name" value="CBS-domain"/>
    <property type="match status" value="1"/>
</dbReference>
<organism evidence="4 5">
    <name type="scientific">Bauldia litoralis</name>
    <dbReference type="NCBI Taxonomy" id="665467"/>
    <lineage>
        <taxon>Bacteria</taxon>
        <taxon>Pseudomonadati</taxon>
        <taxon>Pseudomonadota</taxon>
        <taxon>Alphaproteobacteria</taxon>
        <taxon>Hyphomicrobiales</taxon>
        <taxon>Kaistiaceae</taxon>
        <taxon>Bauldia</taxon>
    </lineage>
</organism>
<gene>
    <name evidence="4" type="ORF">SAMN02982931_03434</name>
</gene>
<evidence type="ECO:0000313" key="4">
    <source>
        <dbReference type="EMBL" id="SDB44890.1"/>
    </source>
</evidence>
<dbReference type="InterPro" id="IPR046342">
    <property type="entry name" value="CBS_dom_sf"/>
</dbReference>
<keyword evidence="1 2" id="KW-0129">CBS domain</keyword>
<proteinExistence type="predicted"/>
<dbReference type="SUPFAM" id="SSF54631">
    <property type="entry name" value="CBS-domain pair"/>
    <property type="match status" value="1"/>
</dbReference>
<feature type="domain" description="CBS" evidence="3">
    <location>
        <begin position="76"/>
        <end position="131"/>
    </location>
</feature>
<dbReference type="CDD" id="cd04623">
    <property type="entry name" value="CBS_pair_bac_euk"/>
    <property type="match status" value="1"/>
</dbReference>
<dbReference type="STRING" id="665467.SAMN02982931_03434"/>
<protein>
    <submittedName>
        <fullName evidence="4">CBS domain-containing protein</fullName>
    </submittedName>
</protein>